<feature type="compositionally biased region" description="Pro residues" evidence="1">
    <location>
        <begin position="47"/>
        <end position="56"/>
    </location>
</feature>
<keyword evidence="3" id="KW-1185">Reference proteome</keyword>
<accession>A0ABQ8IDD3</accession>
<sequence length="206" mass="24141">MEFYGQKTLFSFMDEERMEFPQSPTHRHNLSIKTRQEMCEQDLQFSPPRPSSPHSPGPVFTLLPPPSPESPWTLSPLQTPSPSILYLEEARSCCFQKQTANNTKTAYLAWLITMRRGFCTPARMTQNRQGMAEKRSKSEITNFSRFRDFSIRHKMKEAALGSNGGQEERKRRLWLPIVRRTVQWFAGRERNLQQLQTDRQSLNVRF</sequence>
<evidence type="ECO:0000313" key="2">
    <source>
        <dbReference type="EMBL" id="KAH7574257.1"/>
    </source>
</evidence>
<dbReference type="EMBL" id="JAFEMO010000003">
    <property type="protein sequence ID" value="KAH7574257.1"/>
    <property type="molecule type" value="Genomic_DNA"/>
</dbReference>
<comment type="caution">
    <text evidence="2">The sequence shown here is derived from an EMBL/GenBank/DDBJ whole genome shotgun (WGS) entry which is preliminary data.</text>
</comment>
<evidence type="ECO:0000256" key="1">
    <source>
        <dbReference type="SAM" id="MobiDB-lite"/>
    </source>
</evidence>
<dbReference type="Proteomes" id="UP000827721">
    <property type="component" value="Unassembled WGS sequence"/>
</dbReference>
<name>A0ABQ8IDD3_9ROSI</name>
<evidence type="ECO:0000313" key="3">
    <source>
        <dbReference type="Proteomes" id="UP000827721"/>
    </source>
</evidence>
<proteinExistence type="predicted"/>
<gene>
    <name evidence="2" type="ORF">JRO89_XS03G0272300</name>
</gene>
<reference evidence="2 3" key="1">
    <citation type="submission" date="2021-02" db="EMBL/GenBank/DDBJ databases">
        <title>Plant Genome Project.</title>
        <authorList>
            <person name="Zhang R.-G."/>
        </authorList>
    </citation>
    <scope>NUCLEOTIDE SEQUENCE [LARGE SCALE GENOMIC DNA]</scope>
    <source>
        <tissue evidence="2">Leaves</tissue>
    </source>
</reference>
<organism evidence="2 3">
    <name type="scientific">Xanthoceras sorbifolium</name>
    <dbReference type="NCBI Taxonomy" id="99658"/>
    <lineage>
        <taxon>Eukaryota</taxon>
        <taxon>Viridiplantae</taxon>
        <taxon>Streptophyta</taxon>
        <taxon>Embryophyta</taxon>
        <taxon>Tracheophyta</taxon>
        <taxon>Spermatophyta</taxon>
        <taxon>Magnoliopsida</taxon>
        <taxon>eudicotyledons</taxon>
        <taxon>Gunneridae</taxon>
        <taxon>Pentapetalae</taxon>
        <taxon>rosids</taxon>
        <taxon>malvids</taxon>
        <taxon>Sapindales</taxon>
        <taxon>Sapindaceae</taxon>
        <taxon>Xanthoceroideae</taxon>
        <taxon>Xanthoceras</taxon>
    </lineage>
</organism>
<feature type="region of interest" description="Disordered" evidence="1">
    <location>
        <begin position="39"/>
        <end position="75"/>
    </location>
</feature>
<protein>
    <submittedName>
        <fullName evidence="2">Uncharacterized protein</fullName>
    </submittedName>
</protein>